<dbReference type="Pfam" id="PF09925">
    <property type="entry name" value="DUF2157"/>
    <property type="match status" value="1"/>
</dbReference>
<sequence>MYRDQIDKESRRWVEDSIITEEQRQKIIDRYEKKPARSFLLTFAAIFIGLGFLTFIASNWSAIPQLGRMGIIVLSMTLFYIMGHILFEKGSKNLGRSFLLIAMLIFGAGIFLTGQMYHYQAFSAFPFFIWSSASFCLYLVYQEKLFFISTVSIMTIGQIYSGIVFQSFDIWIGILFLFGIGMIAYRCKDDWLSLGFALSFSIQALVLVFSEEFPYYWLIVYFLVLYLTDDLVKGKGRYRIFNMVSVIALIVLNALQVFFLSSDYIFDSIEYSFFFFIVWAVLFVFAVIRSAMSPVNVYWIDLILFVPVFRFEFGDMLSLVLLFLYSLGWLVAGYKQEISRWVNKGTAAFLVTTLMAYFQLAWDFMSRSLFFFIGGVLLFLLSFLLERKRRNLIKGGTVE</sequence>
<name>A0ABY4EHW1_9BACI</name>
<feature type="transmembrane region" description="Helical" evidence="1">
    <location>
        <begin position="98"/>
        <end position="117"/>
    </location>
</feature>
<feature type="transmembrane region" description="Helical" evidence="1">
    <location>
        <begin position="170"/>
        <end position="185"/>
    </location>
</feature>
<dbReference type="EMBL" id="CP095073">
    <property type="protein sequence ID" value="UOQ43473.1"/>
    <property type="molecule type" value="Genomic_DNA"/>
</dbReference>
<keyword evidence="4" id="KW-1185">Reference proteome</keyword>
<proteinExistence type="predicted"/>
<feature type="transmembrane region" description="Helical" evidence="1">
    <location>
        <begin position="317"/>
        <end position="334"/>
    </location>
</feature>
<evidence type="ECO:0000259" key="2">
    <source>
        <dbReference type="Pfam" id="PF09925"/>
    </source>
</evidence>
<evidence type="ECO:0000256" key="1">
    <source>
        <dbReference type="SAM" id="Phobius"/>
    </source>
</evidence>
<keyword evidence="1" id="KW-1133">Transmembrane helix</keyword>
<dbReference type="RefSeq" id="WP_244708832.1">
    <property type="nucleotide sequence ID" value="NZ_CP095073.1"/>
</dbReference>
<dbReference type="Proteomes" id="UP000831787">
    <property type="component" value="Chromosome"/>
</dbReference>
<reference evidence="3 4" key="1">
    <citation type="submission" date="2022-04" db="EMBL/GenBank/DDBJ databases">
        <title>Halobacillus sp. isolated from saltern.</title>
        <authorList>
            <person name="Won M."/>
            <person name="Lee C.-M."/>
            <person name="Woen H.-Y."/>
            <person name="Kwon S.-W."/>
        </authorList>
    </citation>
    <scope>NUCLEOTIDE SEQUENCE [LARGE SCALE GENOMIC DNA]</scope>
    <source>
        <strain evidence="3 4">SSBR10-3</strain>
    </source>
</reference>
<feature type="transmembrane region" description="Helical" evidence="1">
    <location>
        <begin position="239"/>
        <end position="259"/>
    </location>
</feature>
<keyword evidence="1" id="KW-0472">Membrane</keyword>
<feature type="transmembrane region" description="Helical" evidence="1">
    <location>
        <begin position="368"/>
        <end position="385"/>
    </location>
</feature>
<feature type="transmembrane region" description="Helical" evidence="1">
    <location>
        <begin position="123"/>
        <end position="140"/>
    </location>
</feature>
<dbReference type="InterPro" id="IPR018677">
    <property type="entry name" value="DUF2157"/>
</dbReference>
<feature type="transmembrane region" description="Helical" evidence="1">
    <location>
        <begin position="295"/>
        <end position="311"/>
    </location>
</feature>
<feature type="domain" description="DUF2157" evidence="2">
    <location>
        <begin position="12"/>
        <end position="145"/>
    </location>
</feature>
<gene>
    <name evidence="3" type="ORF">MUN89_16350</name>
</gene>
<keyword evidence="1" id="KW-0812">Transmembrane</keyword>
<evidence type="ECO:0000313" key="4">
    <source>
        <dbReference type="Proteomes" id="UP000831787"/>
    </source>
</evidence>
<evidence type="ECO:0000313" key="3">
    <source>
        <dbReference type="EMBL" id="UOQ43473.1"/>
    </source>
</evidence>
<feature type="transmembrane region" description="Helical" evidence="1">
    <location>
        <begin position="271"/>
        <end position="288"/>
    </location>
</feature>
<feature type="transmembrane region" description="Helical" evidence="1">
    <location>
        <begin position="215"/>
        <end position="232"/>
    </location>
</feature>
<feature type="transmembrane region" description="Helical" evidence="1">
    <location>
        <begin position="66"/>
        <end position="86"/>
    </location>
</feature>
<feature type="transmembrane region" description="Helical" evidence="1">
    <location>
        <begin position="341"/>
        <end position="362"/>
    </location>
</feature>
<accession>A0ABY4EHW1</accession>
<protein>
    <submittedName>
        <fullName evidence="3">DUF2157 domain-containing protein</fullName>
    </submittedName>
</protein>
<organism evidence="3 4">
    <name type="scientific">Halobacillus salinarum</name>
    <dbReference type="NCBI Taxonomy" id="2932257"/>
    <lineage>
        <taxon>Bacteria</taxon>
        <taxon>Bacillati</taxon>
        <taxon>Bacillota</taxon>
        <taxon>Bacilli</taxon>
        <taxon>Bacillales</taxon>
        <taxon>Bacillaceae</taxon>
        <taxon>Halobacillus</taxon>
    </lineage>
</organism>
<feature type="transmembrane region" description="Helical" evidence="1">
    <location>
        <begin position="39"/>
        <end position="60"/>
    </location>
</feature>